<dbReference type="RefSeq" id="WP_015905413.1">
    <property type="nucleotide sequence ID" value="NC_012108.1"/>
</dbReference>
<evidence type="ECO:0000256" key="1">
    <source>
        <dbReference type="ARBA" id="ARBA00012528"/>
    </source>
</evidence>
<name>C0Q9U5_DESAH</name>
<dbReference type="Pfam" id="PF01590">
    <property type="entry name" value="GAF"/>
    <property type="match status" value="1"/>
</dbReference>
<reference evidence="4 5" key="1">
    <citation type="journal article" date="2009" name="Environ. Microbiol.">
        <title>Genome sequence of Desulfobacterium autotrophicum HRM2, a marine sulfate reducer oxidizing organic carbon completely to carbon dioxide.</title>
        <authorList>
            <person name="Strittmatter A.W."/>
            <person name="Liesegang H."/>
            <person name="Rabus R."/>
            <person name="Decker I."/>
            <person name="Amann J."/>
            <person name="Andres S."/>
            <person name="Henne A."/>
            <person name="Fricke W.F."/>
            <person name="Martinez-Arias R."/>
            <person name="Bartels D."/>
            <person name="Goesmann A."/>
            <person name="Krause L."/>
            <person name="Puehler A."/>
            <person name="Klenk H.P."/>
            <person name="Richter M."/>
            <person name="Schuler M."/>
            <person name="Gloeckner F.O."/>
            <person name="Meyerdierks A."/>
            <person name="Gottschalk G."/>
            <person name="Amann R."/>
        </authorList>
    </citation>
    <scope>NUCLEOTIDE SEQUENCE [LARGE SCALE GENOMIC DNA]</scope>
    <source>
        <strain evidence="5">ATCC 43914 / DSM 3382 / HRM2</strain>
    </source>
</reference>
<dbReference type="SUPFAM" id="SSF55781">
    <property type="entry name" value="GAF domain-like"/>
    <property type="match status" value="1"/>
</dbReference>
<dbReference type="FunFam" id="3.30.70.270:FF:000001">
    <property type="entry name" value="Diguanylate cyclase domain protein"/>
    <property type="match status" value="1"/>
</dbReference>
<feature type="domain" description="GGDEF" evidence="3">
    <location>
        <begin position="212"/>
        <end position="342"/>
    </location>
</feature>
<dbReference type="KEGG" id="dat:HRM2_35980"/>
<dbReference type="InterPro" id="IPR003018">
    <property type="entry name" value="GAF"/>
</dbReference>
<dbReference type="PANTHER" id="PTHR45138:SF9">
    <property type="entry name" value="DIGUANYLATE CYCLASE DGCM-RELATED"/>
    <property type="match status" value="1"/>
</dbReference>
<accession>C0Q9U5</accession>
<dbReference type="AlphaFoldDB" id="C0Q9U5"/>
<dbReference type="InterPro" id="IPR050469">
    <property type="entry name" value="Diguanylate_Cyclase"/>
</dbReference>
<gene>
    <name evidence="4" type="ordered locus">HRM2_35980</name>
</gene>
<dbReference type="SMART" id="SM00267">
    <property type="entry name" value="GGDEF"/>
    <property type="match status" value="1"/>
</dbReference>
<dbReference type="eggNOG" id="COG3159">
    <property type="taxonomic scope" value="Bacteria"/>
</dbReference>
<dbReference type="HOGENOM" id="CLU_000445_11_24_7"/>
<dbReference type="InterPro" id="IPR029787">
    <property type="entry name" value="Nucleotide_cyclase"/>
</dbReference>
<dbReference type="Gene3D" id="3.30.70.270">
    <property type="match status" value="1"/>
</dbReference>
<dbReference type="InterPro" id="IPR000160">
    <property type="entry name" value="GGDEF_dom"/>
</dbReference>
<evidence type="ECO:0000259" key="3">
    <source>
        <dbReference type="PROSITE" id="PS50887"/>
    </source>
</evidence>
<proteinExistence type="predicted"/>
<keyword evidence="5" id="KW-1185">Reference proteome</keyword>
<dbReference type="InterPro" id="IPR043128">
    <property type="entry name" value="Rev_trsase/Diguanyl_cyclase"/>
</dbReference>
<dbReference type="NCBIfam" id="TIGR00254">
    <property type="entry name" value="GGDEF"/>
    <property type="match status" value="1"/>
</dbReference>
<evidence type="ECO:0000256" key="2">
    <source>
        <dbReference type="ARBA" id="ARBA00034247"/>
    </source>
</evidence>
<comment type="catalytic activity">
    <reaction evidence="2">
        <text>2 GTP = 3',3'-c-di-GMP + 2 diphosphate</text>
        <dbReference type="Rhea" id="RHEA:24898"/>
        <dbReference type="ChEBI" id="CHEBI:33019"/>
        <dbReference type="ChEBI" id="CHEBI:37565"/>
        <dbReference type="ChEBI" id="CHEBI:58805"/>
        <dbReference type="EC" id="2.7.7.65"/>
    </reaction>
</comment>
<dbReference type="GO" id="GO:0052621">
    <property type="term" value="F:diguanylate cyclase activity"/>
    <property type="evidence" value="ECO:0007669"/>
    <property type="project" value="UniProtKB-EC"/>
</dbReference>
<dbReference type="InterPro" id="IPR029016">
    <property type="entry name" value="GAF-like_dom_sf"/>
</dbReference>
<organism evidence="4 5">
    <name type="scientific">Desulforapulum autotrophicum (strain ATCC 43914 / DSM 3382 / VKM B-1955 / HRM2)</name>
    <name type="common">Desulfobacterium autotrophicum</name>
    <dbReference type="NCBI Taxonomy" id="177437"/>
    <lineage>
        <taxon>Bacteria</taxon>
        <taxon>Pseudomonadati</taxon>
        <taxon>Thermodesulfobacteriota</taxon>
        <taxon>Desulfobacteria</taxon>
        <taxon>Desulfobacterales</taxon>
        <taxon>Desulfobacteraceae</taxon>
        <taxon>Desulforapulum</taxon>
    </lineage>
</organism>
<dbReference type="PANTHER" id="PTHR45138">
    <property type="entry name" value="REGULATORY COMPONENTS OF SENSORY TRANSDUCTION SYSTEM"/>
    <property type="match status" value="1"/>
</dbReference>
<sequence length="342" mass="38311">MKIPDAILARLAANEQVAKKFHHIEISVLTILNFQDFFEQLLTKVGQTFQIPHVWISIIQESAIADQILAMEDSAVLKSSTSFITHSTFLRLIGSYRQPLLANQNLDRFSPLVPPEAHYDIGSIAIAPLFIDGELIGSLNQADQVCDRFMPGIDTDLLARLSLKISLCLSNVAAHEKLRHLAFHDPLTGLLNRRVMETILEREFERAKRYCTPLSVVFLDLDHFKRINDTFGHDQGDRALVCFAQSLGAAKRANDIVARFAGDEFVVILPSTTRQETDSYLARLNALLAQQPVKVNQSCFQINFSWGVASISDLGINRSADLLRHADQQLYVTKKNKKTLSG</sequence>
<dbReference type="STRING" id="177437.HRM2_35980"/>
<dbReference type="Gene3D" id="3.30.450.40">
    <property type="match status" value="1"/>
</dbReference>
<evidence type="ECO:0000313" key="4">
    <source>
        <dbReference type="EMBL" id="ACN16663.1"/>
    </source>
</evidence>
<dbReference type="EMBL" id="CP001087">
    <property type="protein sequence ID" value="ACN16663.1"/>
    <property type="molecule type" value="Genomic_DNA"/>
</dbReference>
<dbReference type="OrthoDB" id="9759607at2"/>
<dbReference type="Pfam" id="PF00990">
    <property type="entry name" value="GGDEF"/>
    <property type="match status" value="1"/>
</dbReference>
<dbReference type="PROSITE" id="PS50887">
    <property type="entry name" value="GGDEF"/>
    <property type="match status" value="1"/>
</dbReference>
<dbReference type="Proteomes" id="UP000000442">
    <property type="component" value="Chromosome"/>
</dbReference>
<dbReference type="SUPFAM" id="SSF55073">
    <property type="entry name" value="Nucleotide cyclase"/>
    <property type="match status" value="1"/>
</dbReference>
<evidence type="ECO:0000313" key="5">
    <source>
        <dbReference type="Proteomes" id="UP000000442"/>
    </source>
</evidence>
<dbReference type="eggNOG" id="COG2199">
    <property type="taxonomic scope" value="Bacteria"/>
</dbReference>
<dbReference type="EC" id="2.7.7.65" evidence="1"/>
<dbReference type="CDD" id="cd01949">
    <property type="entry name" value="GGDEF"/>
    <property type="match status" value="1"/>
</dbReference>
<protein>
    <recommendedName>
        <fullName evidence="1">diguanylate cyclase</fullName>
        <ecNumber evidence="1">2.7.7.65</ecNumber>
    </recommendedName>
</protein>